<dbReference type="Proteomes" id="UP000006304">
    <property type="component" value="Chromosome"/>
</dbReference>
<feature type="region of interest" description="Disordered" evidence="1">
    <location>
        <begin position="31"/>
        <end position="57"/>
    </location>
</feature>
<evidence type="ECO:0000313" key="2">
    <source>
        <dbReference type="EMBL" id="AFU04388.1"/>
    </source>
</evidence>
<evidence type="ECO:0008006" key="4">
    <source>
        <dbReference type="Google" id="ProtNLM"/>
    </source>
</evidence>
<dbReference type="STRING" id="1133849.O3I_032195"/>
<dbReference type="AlphaFoldDB" id="K0EX10"/>
<name>K0EX10_NOCB7</name>
<dbReference type="HOGENOM" id="CLU_2992160_0_0_11"/>
<gene>
    <name evidence="2" type="ORF">O3I_032195</name>
</gene>
<protein>
    <recommendedName>
        <fullName evidence="4">Transmembrane protein</fullName>
    </recommendedName>
</protein>
<proteinExistence type="predicted"/>
<feature type="compositionally biased region" description="Basic and acidic residues" evidence="1">
    <location>
        <begin position="31"/>
        <end position="47"/>
    </location>
</feature>
<dbReference type="KEGG" id="nbr:O3I_032195"/>
<organism evidence="2 3">
    <name type="scientific">Nocardia brasiliensis (strain ATCC 700358 / HUJEG-1)</name>
    <dbReference type="NCBI Taxonomy" id="1133849"/>
    <lineage>
        <taxon>Bacteria</taxon>
        <taxon>Bacillati</taxon>
        <taxon>Actinomycetota</taxon>
        <taxon>Actinomycetes</taxon>
        <taxon>Mycobacteriales</taxon>
        <taxon>Nocardiaceae</taxon>
        <taxon>Nocardia</taxon>
    </lineage>
</organism>
<keyword evidence="3" id="KW-1185">Reference proteome</keyword>
<sequence length="57" mass="6528">MTTLLVILAVWVLLSVPLAFLVARLLHKSPERDERHPGAEHDDDQRLRGLFALGRKR</sequence>
<evidence type="ECO:0000256" key="1">
    <source>
        <dbReference type="SAM" id="MobiDB-lite"/>
    </source>
</evidence>
<reference evidence="2 3" key="1">
    <citation type="journal article" date="2012" name="J. Bacteriol.">
        <title>Complete genome sequence of Nocardia brasiliensis HUJEG-1.</title>
        <authorList>
            <person name="Vera-Cabrera L."/>
            <person name="Ortiz-Lopez R."/>
            <person name="Elizondo-Gonzalez R."/>
            <person name="Perez-Maya A.A."/>
            <person name="Ocampo-Candiani J."/>
        </authorList>
    </citation>
    <scope>NUCLEOTIDE SEQUENCE [LARGE SCALE GENOMIC DNA]</scope>
    <source>
        <strain evidence="3">ATCC 700358</strain>
    </source>
</reference>
<evidence type="ECO:0000313" key="3">
    <source>
        <dbReference type="Proteomes" id="UP000006304"/>
    </source>
</evidence>
<dbReference type="EMBL" id="CP003876">
    <property type="protein sequence ID" value="AFU04388.1"/>
    <property type="molecule type" value="Genomic_DNA"/>
</dbReference>
<dbReference type="RefSeq" id="WP_014987239.1">
    <property type="nucleotide sequence ID" value="NC_018681.1"/>
</dbReference>
<accession>K0EX10</accession>